<sequence length="137" mass="15821">MTRVELNGRRITYGIASSMHRLRQRLPAIKLVRWQIHHQLSQSVEAEIRQKKEQEREKELAEIRADFQGKKRYGESKFQPGDRVVCLIEGWPYTGTIGQVERALNTKTVYVRFPDGYVTIQGDDKFALQSDGSDDAV</sequence>
<name>A0ABT2MYZ8_9CYAN</name>
<gene>
    <name evidence="2" type="ORF">NG799_27085</name>
</gene>
<evidence type="ECO:0000313" key="3">
    <source>
        <dbReference type="Proteomes" id="UP001525890"/>
    </source>
</evidence>
<evidence type="ECO:0000313" key="2">
    <source>
        <dbReference type="EMBL" id="MCT7969983.1"/>
    </source>
</evidence>
<dbReference type="EMBL" id="JAMXFF010000068">
    <property type="protein sequence ID" value="MCT7969983.1"/>
    <property type="molecule type" value="Genomic_DNA"/>
</dbReference>
<feature type="coiled-coil region" evidence="1">
    <location>
        <begin position="37"/>
        <end position="64"/>
    </location>
</feature>
<dbReference type="Proteomes" id="UP001525890">
    <property type="component" value="Unassembled WGS sequence"/>
</dbReference>
<proteinExistence type="predicted"/>
<organism evidence="2 3">
    <name type="scientific">Laspinema palackyanum D2a</name>
    <dbReference type="NCBI Taxonomy" id="2953684"/>
    <lineage>
        <taxon>Bacteria</taxon>
        <taxon>Bacillati</taxon>
        <taxon>Cyanobacteriota</taxon>
        <taxon>Cyanophyceae</taxon>
        <taxon>Oscillatoriophycideae</taxon>
        <taxon>Oscillatoriales</taxon>
        <taxon>Laspinemataceae</taxon>
        <taxon>Laspinema</taxon>
        <taxon>Laspinema palackyanum</taxon>
    </lineage>
</organism>
<protein>
    <recommendedName>
        <fullName evidence="4">KOW domain-containing protein</fullName>
    </recommendedName>
</protein>
<reference evidence="2 3" key="1">
    <citation type="journal article" date="2022" name="Front. Microbiol.">
        <title>High genomic differentiation and limited gene flow indicate recent cryptic speciation within the genus Laspinema (cyanobacteria).</title>
        <authorList>
            <person name="Stanojkovic A."/>
            <person name="Skoupy S."/>
            <person name="Skaloud P."/>
            <person name="Dvorak P."/>
        </authorList>
    </citation>
    <scope>NUCLEOTIDE SEQUENCE [LARGE SCALE GENOMIC DNA]</scope>
    <source>
        <strain evidence="2 3">D2a</strain>
    </source>
</reference>
<dbReference type="RefSeq" id="WP_368009420.1">
    <property type="nucleotide sequence ID" value="NZ_JAMXFF010000068.1"/>
</dbReference>
<comment type="caution">
    <text evidence="2">The sequence shown here is derived from an EMBL/GenBank/DDBJ whole genome shotgun (WGS) entry which is preliminary data.</text>
</comment>
<keyword evidence="3" id="KW-1185">Reference proteome</keyword>
<evidence type="ECO:0000256" key="1">
    <source>
        <dbReference type="SAM" id="Coils"/>
    </source>
</evidence>
<evidence type="ECO:0008006" key="4">
    <source>
        <dbReference type="Google" id="ProtNLM"/>
    </source>
</evidence>
<keyword evidence="1" id="KW-0175">Coiled coil</keyword>
<accession>A0ABT2MYZ8</accession>